<dbReference type="EMBL" id="FUYG01000005">
    <property type="protein sequence ID" value="SKA95672.1"/>
    <property type="molecule type" value="Genomic_DNA"/>
</dbReference>
<protein>
    <submittedName>
        <fullName evidence="2">Uncharacterized protein</fullName>
    </submittedName>
</protein>
<reference evidence="3" key="1">
    <citation type="submission" date="2017-02" db="EMBL/GenBank/DDBJ databases">
        <authorList>
            <person name="Varghese N."/>
            <person name="Submissions S."/>
        </authorList>
    </citation>
    <scope>NUCLEOTIDE SEQUENCE [LARGE SCALE GENOMIC DNA]</scope>
    <source>
        <strain evidence="3">VKM Ac-2052</strain>
    </source>
</reference>
<keyword evidence="1" id="KW-0472">Membrane</keyword>
<accession>A0A1T4Y1K1</accession>
<dbReference type="Proteomes" id="UP000189735">
    <property type="component" value="Unassembled WGS sequence"/>
</dbReference>
<evidence type="ECO:0000313" key="3">
    <source>
        <dbReference type="Proteomes" id="UP000189735"/>
    </source>
</evidence>
<evidence type="ECO:0000313" key="2">
    <source>
        <dbReference type="EMBL" id="SKA95672.1"/>
    </source>
</evidence>
<gene>
    <name evidence="2" type="ORF">SAMN06295879_2058</name>
</gene>
<organism evidence="2 3">
    <name type="scientific">Agreia bicolorata</name>
    <dbReference type="NCBI Taxonomy" id="110935"/>
    <lineage>
        <taxon>Bacteria</taxon>
        <taxon>Bacillati</taxon>
        <taxon>Actinomycetota</taxon>
        <taxon>Actinomycetes</taxon>
        <taxon>Micrococcales</taxon>
        <taxon>Microbacteriaceae</taxon>
        <taxon>Agreia</taxon>
    </lineage>
</organism>
<keyword evidence="1" id="KW-0812">Transmembrane</keyword>
<sequence length="157" mass="17805">MDSLVGFVSALFGVVLFVLVVMGVGLRFALSPVRRHQRRTREALVNALIKSGQTASEWSVLTGSERTAAKKRVTRLIFEMRLSGLPGADAVATWTSYKISQIRREAMDGGIDEDIVPHFSNQLRAWLKRPRRHTALFRDYIELWERTTTNADLTMQD</sequence>
<proteinExistence type="predicted"/>
<dbReference type="AlphaFoldDB" id="A0A1T4Y1K1"/>
<evidence type="ECO:0000256" key="1">
    <source>
        <dbReference type="SAM" id="Phobius"/>
    </source>
</evidence>
<keyword evidence="1" id="KW-1133">Transmembrane helix</keyword>
<dbReference type="RefSeq" id="WP_078714325.1">
    <property type="nucleotide sequence ID" value="NZ_FUYG01000005.1"/>
</dbReference>
<feature type="transmembrane region" description="Helical" evidence="1">
    <location>
        <begin position="6"/>
        <end position="30"/>
    </location>
</feature>
<name>A0A1T4Y1K1_9MICO</name>